<sequence>MNNRTATYSFLIGAALLFFMAAIVLCTSIFFLLGIPVTAVSFWLAVFAALACMFAMTAVFVPLRRPTWLLALLAGLGLVVGSSWYISANTFDLSFDGQTYHQEAIILLKNGWNPVHDAPVLKPLAKPIEEMDNKEILSAFHLWINHYAKGPWMLDAVMYKVTDQIEVGKIFNLLLMAASFFFSLAAIRVAFPAKKGLGIVLALLLAGNPVSVTQATSYYIDGQLGSLVLIICALGYLLLKRYHTWIMLALCSALMLLAQIKFTALVYAVLLGCALLVLFFFYDRQKRWKRLLTWLAASLVITVLVVGYNPYVTNTLAKGHPFYPLAGKGAVDIMTSNSPHDFKGINPVSKLAISLFAKSENIATPKETTLKWPFTVSTPELKVFLSPDVRVAGFGPWFGGAVLIALLLALGLLVDPERRKAVPFFIASGILLATVLVNPESWWARYVPQLWLIPVLVALAGWEARSALLRYGSTLLVGVMFVNMLLVGNAHLLAQKSVNEMARQQLQDIKAANKTMVVDFRHFNANRVRLQEAGIPFVEQKISDEQNVKGIVSSRAIYYLQ</sequence>
<keyword evidence="1" id="KW-0812">Transmembrane</keyword>
<protein>
    <recommendedName>
        <fullName evidence="6">Glycosyltransferase RgtA/B/C/D-like domain-containing protein</fullName>
    </recommendedName>
</protein>
<dbReference type="RefSeq" id="WP_122953486.1">
    <property type="nucleotide sequence ID" value="NZ_BJOD01000068.1"/>
</dbReference>
<feature type="transmembrane region" description="Helical" evidence="1">
    <location>
        <begin position="170"/>
        <end position="189"/>
    </location>
</feature>
<feature type="transmembrane region" description="Helical" evidence="1">
    <location>
        <begin position="12"/>
        <end position="35"/>
    </location>
</feature>
<feature type="transmembrane region" description="Helical" evidence="1">
    <location>
        <begin position="196"/>
        <end position="212"/>
    </location>
</feature>
<dbReference type="Proteomes" id="UP000276178">
    <property type="component" value="Unassembled WGS sequence"/>
</dbReference>
<keyword evidence="5" id="KW-1185">Reference proteome</keyword>
<evidence type="ECO:0000313" key="5">
    <source>
        <dbReference type="Proteomes" id="UP000317180"/>
    </source>
</evidence>
<feature type="transmembrane region" description="Helical" evidence="1">
    <location>
        <begin position="264"/>
        <end position="282"/>
    </location>
</feature>
<proteinExistence type="predicted"/>
<feature type="transmembrane region" description="Helical" evidence="1">
    <location>
        <begin position="394"/>
        <end position="414"/>
    </location>
</feature>
<evidence type="ECO:0008006" key="6">
    <source>
        <dbReference type="Google" id="ProtNLM"/>
    </source>
</evidence>
<name>A0A3M8A5W1_9BACL</name>
<dbReference type="EMBL" id="BJOD01000068">
    <property type="protein sequence ID" value="GED28354.1"/>
    <property type="molecule type" value="Genomic_DNA"/>
</dbReference>
<dbReference type="AlphaFoldDB" id="A0A3M8A5W1"/>
<dbReference type="GeneID" id="82809400"/>
<feature type="transmembrane region" description="Helical" evidence="1">
    <location>
        <begin position="218"/>
        <end position="237"/>
    </location>
</feature>
<feature type="transmembrane region" description="Helical" evidence="1">
    <location>
        <begin position="421"/>
        <end position="437"/>
    </location>
</feature>
<evidence type="ECO:0000313" key="3">
    <source>
        <dbReference type="EMBL" id="RNB46613.1"/>
    </source>
</evidence>
<comment type="caution">
    <text evidence="3">The sequence shown here is derived from an EMBL/GenBank/DDBJ whole genome shotgun (WGS) entry which is preliminary data.</text>
</comment>
<feature type="transmembrane region" description="Helical" evidence="1">
    <location>
        <begin position="68"/>
        <end position="86"/>
    </location>
</feature>
<reference evidence="2 5" key="2">
    <citation type="submission" date="2019-06" db="EMBL/GenBank/DDBJ databases">
        <title>Whole genome shotgun sequence of Brevibacillus agri NBRC 15538.</title>
        <authorList>
            <person name="Hosoyama A."/>
            <person name="Uohara A."/>
            <person name="Ohji S."/>
            <person name="Ichikawa N."/>
        </authorList>
    </citation>
    <scope>NUCLEOTIDE SEQUENCE [LARGE SCALE GENOMIC DNA]</scope>
    <source>
        <strain evidence="2 5">NBRC 15538</strain>
    </source>
</reference>
<organism evidence="3 4">
    <name type="scientific">Brevibacillus agri</name>
    <dbReference type="NCBI Taxonomy" id="51101"/>
    <lineage>
        <taxon>Bacteria</taxon>
        <taxon>Bacillati</taxon>
        <taxon>Bacillota</taxon>
        <taxon>Bacilli</taxon>
        <taxon>Bacillales</taxon>
        <taxon>Paenibacillaceae</taxon>
        <taxon>Brevibacillus</taxon>
    </lineage>
</organism>
<dbReference type="OrthoDB" id="5323771at2"/>
<feature type="transmembrane region" description="Helical" evidence="1">
    <location>
        <begin position="474"/>
        <end position="494"/>
    </location>
</feature>
<evidence type="ECO:0000313" key="2">
    <source>
        <dbReference type="EMBL" id="GED28354.1"/>
    </source>
</evidence>
<dbReference type="EMBL" id="RHHN01000111">
    <property type="protein sequence ID" value="RNB46613.1"/>
    <property type="molecule type" value="Genomic_DNA"/>
</dbReference>
<keyword evidence="1" id="KW-1133">Transmembrane helix</keyword>
<feature type="transmembrane region" description="Helical" evidence="1">
    <location>
        <begin position="291"/>
        <end position="311"/>
    </location>
</feature>
<dbReference type="Proteomes" id="UP000317180">
    <property type="component" value="Unassembled WGS sequence"/>
</dbReference>
<evidence type="ECO:0000256" key="1">
    <source>
        <dbReference type="SAM" id="Phobius"/>
    </source>
</evidence>
<gene>
    <name evidence="2" type="ORF">BAG01nite_44560</name>
    <name evidence="3" type="ORF">EB820_25010</name>
</gene>
<evidence type="ECO:0000313" key="4">
    <source>
        <dbReference type="Proteomes" id="UP000276178"/>
    </source>
</evidence>
<keyword evidence="1" id="KW-0472">Membrane</keyword>
<accession>A0A3M8A5W1</accession>
<feature type="transmembrane region" description="Helical" evidence="1">
    <location>
        <begin position="41"/>
        <end position="61"/>
    </location>
</feature>
<reference evidence="3 4" key="1">
    <citation type="submission" date="2018-10" db="EMBL/GenBank/DDBJ databases">
        <title>Phylogenomics of Brevibacillus.</title>
        <authorList>
            <person name="Dunlap C."/>
        </authorList>
    </citation>
    <scope>NUCLEOTIDE SEQUENCE [LARGE SCALE GENOMIC DNA]</scope>
    <source>
        <strain evidence="3 4">NRRL NRS 1219</strain>
    </source>
</reference>